<evidence type="ECO:0000256" key="1">
    <source>
        <dbReference type="SAM" id="MobiDB-lite"/>
    </source>
</evidence>
<dbReference type="Proteomes" id="UP000600918">
    <property type="component" value="Unassembled WGS sequence"/>
</dbReference>
<feature type="region of interest" description="Disordered" evidence="1">
    <location>
        <begin position="1"/>
        <end position="43"/>
    </location>
</feature>
<proteinExistence type="predicted"/>
<protein>
    <submittedName>
        <fullName evidence="2">Uncharacterized protein</fullName>
    </submittedName>
</protein>
<dbReference type="AlphaFoldDB" id="A0A834KD85"/>
<name>A0A834KD85_VESPE</name>
<sequence length="135" mass="15771">MEQETNETNESNSNSNSNSYINNNNNNNNNNDNDNDNSNKNSKKNDILATFSAVCLMPQDSGIRMRTRVLSLLFLHLHLTDEYYDDTTMTTTTTTTTNNTTTMILLIRRKELEKETSLELVWFELTLVHLRRRYR</sequence>
<evidence type="ECO:0000313" key="2">
    <source>
        <dbReference type="EMBL" id="KAF7404425.1"/>
    </source>
</evidence>
<dbReference type="EMBL" id="JACSDY010000016">
    <property type="protein sequence ID" value="KAF7404425.1"/>
    <property type="molecule type" value="Genomic_DNA"/>
</dbReference>
<evidence type="ECO:0000313" key="3">
    <source>
        <dbReference type="Proteomes" id="UP000600918"/>
    </source>
</evidence>
<reference evidence="2" key="1">
    <citation type="journal article" date="2020" name="G3 (Bethesda)">
        <title>High-Quality Assemblies for Three Invasive Social Wasps from the &lt;i&gt;Vespula&lt;/i&gt; Genus.</title>
        <authorList>
            <person name="Harrop T.W.R."/>
            <person name="Guhlin J."/>
            <person name="McLaughlin G.M."/>
            <person name="Permina E."/>
            <person name="Stockwell P."/>
            <person name="Gilligan J."/>
            <person name="Le Lec M.F."/>
            <person name="Gruber M.A.M."/>
            <person name="Quinn O."/>
            <person name="Lovegrove M."/>
            <person name="Duncan E.J."/>
            <person name="Remnant E.J."/>
            <person name="Van Eeckhoven J."/>
            <person name="Graham B."/>
            <person name="Knapp R.A."/>
            <person name="Langford K.W."/>
            <person name="Kronenberg Z."/>
            <person name="Press M.O."/>
            <person name="Eacker S.M."/>
            <person name="Wilson-Rankin E.E."/>
            <person name="Purcell J."/>
            <person name="Lester P.J."/>
            <person name="Dearden P.K."/>
        </authorList>
    </citation>
    <scope>NUCLEOTIDE SEQUENCE</scope>
    <source>
        <strain evidence="2">Volc-1</strain>
    </source>
</reference>
<organism evidence="2 3">
    <name type="scientific">Vespula pensylvanica</name>
    <name type="common">Western yellow jacket</name>
    <name type="synonym">Wasp</name>
    <dbReference type="NCBI Taxonomy" id="30213"/>
    <lineage>
        <taxon>Eukaryota</taxon>
        <taxon>Metazoa</taxon>
        <taxon>Ecdysozoa</taxon>
        <taxon>Arthropoda</taxon>
        <taxon>Hexapoda</taxon>
        <taxon>Insecta</taxon>
        <taxon>Pterygota</taxon>
        <taxon>Neoptera</taxon>
        <taxon>Endopterygota</taxon>
        <taxon>Hymenoptera</taxon>
        <taxon>Apocrita</taxon>
        <taxon>Aculeata</taxon>
        <taxon>Vespoidea</taxon>
        <taxon>Vespidae</taxon>
        <taxon>Vespinae</taxon>
        <taxon>Vespula</taxon>
    </lineage>
</organism>
<keyword evidence="3" id="KW-1185">Reference proteome</keyword>
<gene>
    <name evidence="2" type="ORF">H0235_015119</name>
</gene>
<accession>A0A834KD85</accession>
<feature type="compositionally biased region" description="Low complexity" evidence="1">
    <location>
        <begin position="9"/>
        <end position="40"/>
    </location>
</feature>
<comment type="caution">
    <text evidence="2">The sequence shown here is derived from an EMBL/GenBank/DDBJ whole genome shotgun (WGS) entry which is preliminary data.</text>
</comment>